<evidence type="ECO:0000313" key="1">
    <source>
        <dbReference type="EMBL" id="ORE18820.1"/>
    </source>
</evidence>
<reference evidence="1 2" key="1">
    <citation type="journal article" date="2016" name="Proc. Natl. Acad. Sci. U.S.A.">
        <title>Lipid metabolic changes in an early divergent fungus govern the establishment of a mutualistic symbiosis with endobacteria.</title>
        <authorList>
            <person name="Lastovetsky O.A."/>
            <person name="Gaspar M.L."/>
            <person name="Mondo S.J."/>
            <person name="LaButti K.M."/>
            <person name="Sandor L."/>
            <person name="Grigoriev I.V."/>
            <person name="Henry S.A."/>
            <person name="Pawlowska T.E."/>
        </authorList>
    </citation>
    <scope>NUCLEOTIDE SEQUENCE [LARGE SCALE GENOMIC DNA]</scope>
    <source>
        <strain evidence="1 2">ATCC 11559</strain>
    </source>
</reference>
<gene>
    <name evidence="1" type="ORF">BCV71DRAFT_284630</name>
</gene>
<evidence type="ECO:0000313" key="2">
    <source>
        <dbReference type="Proteomes" id="UP000242381"/>
    </source>
</evidence>
<dbReference type="Proteomes" id="UP000242381">
    <property type="component" value="Unassembled WGS sequence"/>
</dbReference>
<organism evidence="1 2">
    <name type="scientific">Rhizopus microsporus</name>
    <dbReference type="NCBI Taxonomy" id="58291"/>
    <lineage>
        <taxon>Eukaryota</taxon>
        <taxon>Fungi</taxon>
        <taxon>Fungi incertae sedis</taxon>
        <taxon>Mucoromycota</taxon>
        <taxon>Mucoromycotina</taxon>
        <taxon>Mucoromycetes</taxon>
        <taxon>Mucorales</taxon>
        <taxon>Mucorineae</taxon>
        <taxon>Rhizopodaceae</taxon>
        <taxon>Rhizopus</taxon>
    </lineage>
</organism>
<protein>
    <submittedName>
        <fullName evidence="1">Uncharacterized protein</fullName>
    </submittedName>
</protein>
<accession>A0A1X0S3E1</accession>
<proteinExistence type="predicted"/>
<name>A0A1X0S3E1_RHIZD</name>
<dbReference type="AlphaFoldDB" id="A0A1X0S3E1"/>
<dbReference type="EMBL" id="KV921322">
    <property type="protein sequence ID" value="ORE18820.1"/>
    <property type="molecule type" value="Genomic_DNA"/>
</dbReference>
<sequence length="491" mass="56392">MTLENPNVKIQSIFQHSVRNVIIDYNNTSKATKVRHIYCLASILERAKSFVIKQEKVKLNEKAFLQVLMNKYNYIKLTIPREKKFHVHLSVFPEICFGDNLDDSLAFYENEEAIENQLVSISKRTLDLIETPPEIKRQKIMLTESLKTGSVTFPDSINKFLNPFDIYNEFSEALIWDDRITYDHKEVIETKVFKSVGERFVHSILTDTNIKHWLLLTEVDIFLPNKKNIDSCSYDLESTELSKFTIKISKDKNQGRRYSELTVQAGCFQILATGGIYRNQDTLLGGFLGSSIPSNSTHEYNTCYTLRQPKESRCFYRLLRDYSKPDASYFAGFRSAIFTDHGFQGAHPLRYYQDEKPGVANLSVIASKIICNYINKRAGKNDIIEYLRLFLKTKVVKEISNERLKTVATVADMGRLVKDNTVQLGNYASTILYKMKIMEEAVGDTLDPIDITIFDLESTNDKNTKLRDLVNGGLYDSVKKQNGKTGFSLTY</sequence>